<dbReference type="EMBL" id="FOEH01000003">
    <property type="protein sequence ID" value="SEQ47036.1"/>
    <property type="molecule type" value="Genomic_DNA"/>
</dbReference>
<dbReference type="Gene3D" id="1.10.287.1080">
    <property type="entry name" value="MazG-like"/>
    <property type="match status" value="1"/>
</dbReference>
<name>A0A1H9GAD2_9BACI</name>
<proteinExistence type="predicted"/>
<keyword evidence="2" id="KW-1185">Reference proteome</keyword>
<dbReference type="Proteomes" id="UP000198733">
    <property type="component" value="Unassembled WGS sequence"/>
</dbReference>
<evidence type="ECO:0000313" key="1">
    <source>
        <dbReference type="EMBL" id="SEQ47036.1"/>
    </source>
</evidence>
<organism evidence="1 2">
    <name type="scientific">Virgibacillus subterraneus</name>
    <dbReference type="NCBI Taxonomy" id="621109"/>
    <lineage>
        <taxon>Bacteria</taxon>
        <taxon>Bacillati</taxon>
        <taxon>Bacillota</taxon>
        <taxon>Bacilli</taxon>
        <taxon>Bacillales</taxon>
        <taxon>Bacillaceae</taxon>
        <taxon>Virgibacillus</taxon>
    </lineage>
</organism>
<dbReference type="SUPFAM" id="SSF101386">
    <property type="entry name" value="all-alpha NTP pyrophosphatases"/>
    <property type="match status" value="1"/>
</dbReference>
<evidence type="ECO:0000313" key="2">
    <source>
        <dbReference type="Proteomes" id="UP000198733"/>
    </source>
</evidence>
<gene>
    <name evidence="1" type="ORF">SAMN05216232_2529</name>
</gene>
<reference evidence="1 2" key="1">
    <citation type="submission" date="2016-10" db="EMBL/GenBank/DDBJ databases">
        <authorList>
            <person name="Varghese N."/>
            <person name="Submissions S."/>
        </authorList>
    </citation>
    <scope>NUCLEOTIDE SEQUENCE [LARGE SCALE GENOMIC DNA]</scope>
    <source>
        <strain evidence="1 2">CGMCC 1.7734</strain>
    </source>
</reference>
<accession>A0A1H9GAD2</accession>
<comment type="caution">
    <text evidence="1">The sequence shown here is derived from an EMBL/GenBank/DDBJ whole genome shotgun (WGS) entry which is preliminary data.</text>
</comment>
<protein>
    <submittedName>
        <fullName evidence="1">MazG nucleotide pyrophosphohydrolase domain-containing protein</fullName>
    </submittedName>
</protein>
<dbReference type="RefSeq" id="WP_092504695.1">
    <property type="nucleotide sequence ID" value="NZ_FOEH01000003.1"/>
</dbReference>
<sequence>MKDIQIFLKYFQRDMNWEISDSNYQETKMSMLNNFMLLSTEVSEIAEEFRSIFNETSDLANEGNLCEDEAFDIAKEKYKVNIGKELSDCIAYLVKFANYFNIDLDESFYTKMDEIRYRKNRDN</sequence>